<reference evidence="13 14" key="1">
    <citation type="submission" date="2014-11" db="EMBL/GenBank/DDBJ databases">
        <authorList>
            <person name="Diene M.Seydina."/>
        </authorList>
    </citation>
    <scope>NUCLEOTIDE SEQUENCE [LARGE SCALE GENOMIC DNA]</scope>
    <source>
        <strain evidence="13 14">Neisseria meningitidis CHUV</strain>
    </source>
</reference>
<feature type="binding site" evidence="11">
    <location>
        <position position="137"/>
    </location>
    <ligand>
        <name>ATP</name>
        <dbReference type="ChEBI" id="CHEBI:30616"/>
    </ligand>
</feature>
<dbReference type="SUPFAM" id="SSF81301">
    <property type="entry name" value="Nucleotidyltransferase"/>
    <property type="match status" value="1"/>
</dbReference>
<proteinExistence type="inferred from homology"/>
<comment type="catalytic activity">
    <reaction evidence="11">
        <text>a tRNA precursor + 2 CTP + ATP = a tRNA with a 3' CCA end + 3 diphosphate</text>
        <dbReference type="Rhea" id="RHEA:14433"/>
        <dbReference type="Rhea" id="RHEA-COMP:10465"/>
        <dbReference type="Rhea" id="RHEA-COMP:10468"/>
        <dbReference type="ChEBI" id="CHEBI:30616"/>
        <dbReference type="ChEBI" id="CHEBI:33019"/>
        <dbReference type="ChEBI" id="CHEBI:37563"/>
        <dbReference type="ChEBI" id="CHEBI:74896"/>
        <dbReference type="ChEBI" id="CHEBI:83071"/>
        <dbReference type="EC" id="2.7.7.72"/>
    </reaction>
</comment>
<dbReference type="InterPro" id="IPR003607">
    <property type="entry name" value="HD/PDEase_dom"/>
</dbReference>
<dbReference type="HAMAP" id="MF_01261">
    <property type="entry name" value="CCA_bact_type1"/>
    <property type="match status" value="1"/>
</dbReference>
<dbReference type="CDD" id="cd05398">
    <property type="entry name" value="NT_ClassII-CCAase"/>
    <property type="match status" value="1"/>
</dbReference>
<dbReference type="GO" id="GO:0004810">
    <property type="term" value="F:CCA tRNA nucleotidyltransferase activity"/>
    <property type="evidence" value="ECO:0007669"/>
    <property type="project" value="UniProtKB-UniRule"/>
</dbReference>
<feature type="binding site" evidence="11">
    <location>
        <position position="91"/>
    </location>
    <ligand>
        <name>CTP</name>
        <dbReference type="ChEBI" id="CHEBI:37563"/>
    </ligand>
</feature>
<dbReference type="EMBL" id="CVTF01000102">
    <property type="protein sequence ID" value="CRY99810.1"/>
    <property type="molecule type" value="Genomic_DNA"/>
</dbReference>
<dbReference type="GO" id="GO:0001680">
    <property type="term" value="P:tRNA 3'-terminal CCA addition"/>
    <property type="evidence" value="ECO:0007669"/>
    <property type="project" value="UniProtKB-UniRule"/>
</dbReference>
<gene>
    <name evidence="11" type="primary">cca</name>
</gene>
<keyword evidence="11" id="KW-0511">Multifunctional enzyme</keyword>
<keyword evidence="2 11" id="KW-0808">Transferase</keyword>
<accession>A0A0H5QF06</accession>
<keyword evidence="5 11" id="KW-0479">Metal-binding</keyword>
<evidence type="ECO:0000256" key="4">
    <source>
        <dbReference type="ARBA" id="ARBA00022695"/>
    </source>
</evidence>
<evidence type="ECO:0000313" key="13">
    <source>
        <dbReference type="EMBL" id="CRY99810.1"/>
    </source>
</evidence>
<dbReference type="PANTHER" id="PTHR47545:SF1">
    <property type="entry name" value="MULTIFUNCTIONAL CCA PROTEIN"/>
    <property type="match status" value="1"/>
</dbReference>
<comment type="catalytic activity">
    <reaction evidence="11">
        <text>a tRNA with a 3' CCA end + 2 CTP + ATP = a tRNA with a 3' CCACCA end + 3 diphosphate</text>
        <dbReference type="Rhea" id="RHEA:76235"/>
        <dbReference type="Rhea" id="RHEA-COMP:10468"/>
        <dbReference type="Rhea" id="RHEA-COMP:18655"/>
        <dbReference type="ChEBI" id="CHEBI:30616"/>
        <dbReference type="ChEBI" id="CHEBI:33019"/>
        <dbReference type="ChEBI" id="CHEBI:37563"/>
        <dbReference type="ChEBI" id="CHEBI:83071"/>
        <dbReference type="ChEBI" id="CHEBI:195187"/>
    </reaction>
</comment>
<dbReference type="GO" id="GO:0000049">
    <property type="term" value="F:tRNA binding"/>
    <property type="evidence" value="ECO:0007669"/>
    <property type="project" value="UniProtKB-UniRule"/>
</dbReference>
<dbReference type="InterPro" id="IPR002646">
    <property type="entry name" value="PolA_pol_head_dom"/>
</dbReference>
<keyword evidence="9 11" id="KW-0460">Magnesium</keyword>
<comment type="subunit">
    <text evidence="11">Monomer. Can also form homodimers and oligomers.</text>
</comment>
<dbReference type="PIRSF" id="PIRSF000813">
    <property type="entry name" value="CCA_bact"/>
    <property type="match status" value="1"/>
</dbReference>
<dbReference type="EC" id="3.1.4.-" evidence="11"/>
<feature type="binding site" evidence="11">
    <location>
        <position position="91"/>
    </location>
    <ligand>
        <name>ATP</name>
        <dbReference type="ChEBI" id="CHEBI:30616"/>
    </ligand>
</feature>
<dbReference type="InterPro" id="IPR032828">
    <property type="entry name" value="PolyA_RNA-bd"/>
</dbReference>
<evidence type="ECO:0000256" key="5">
    <source>
        <dbReference type="ARBA" id="ARBA00022723"/>
    </source>
</evidence>
<dbReference type="HAMAP" id="MF_01262">
    <property type="entry name" value="CCA_bact_type2"/>
    <property type="match status" value="1"/>
</dbReference>
<feature type="binding site" evidence="11">
    <location>
        <position position="137"/>
    </location>
    <ligand>
        <name>CTP</name>
        <dbReference type="ChEBI" id="CHEBI:37563"/>
    </ligand>
</feature>
<keyword evidence="6 11" id="KW-0547">Nucleotide-binding</keyword>
<dbReference type="GO" id="GO:0042245">
    <property type="term" value="P:RNA repair"/>
    <property type="evidence" value="ECO:0007669"/>
    <property type="project" value="UniProtKB-KW"/>
</dbReference>
<comment type="cofactor">
    <cofactor evidence="11">
        <name>Mg(2+)</name>
        <dbReference type="ChEBI" id="CHEBI:18420"/>
    </cofactor>
    <text evidence="11">Magnesium is required for nucleotidyltransferase activity.</text>
</comment>
<organism evidence="13 14">
    <name type="scientific">Neisseria meningitidis serogroup B</name>
    <dbReference type="NCBI Taxonomy" id="491"/>
    <lineage>
        <taxon>Bacteria</taxon>
        <taxon>Pseudomonadati</taxon>
        <taxon>Pseudomonadota</taxon>
        <taxon>Betaproteobacteria</taxon>
        <taxon>Neisseriales</taxon>
        <taxon>Neisseriaceae</taxon>
        <taxon>Neisseria</taxon>
    </lineage>
</organism>
<keyword evidence="1 11" id="KW-0533">Nickel</keyword>
<evidence type="ECO:0000313" key="14">
    <source>
        <dbReference type="Proteomes" id="UP000182715"/>
    </source>
</evidence>
<comment type="similarity">
    <text evidence="11">Belongs to the tRNA nucleotidyltransferase/poly(A) polymerase family. Bacterial CCA-adding enzyme type 1 subfamily.</text>
</comment>
<evidence type="ECO:0000256" key="9">
    <source>
        <dbReference type="ARBA" id="ARBA00022842"/>
    </source>
</evidence>
<dbReference type="InterPro" id="IPR050124">
    <property type="entry name" value="tRNA_CCA-adding_enzyme"/>
</dbReference>
<feature type="binding site" evidence="11">
    <location>
        <position position="140"/>
    </location>
    <ligand>
        <name>CTP</name>
        <dbReference type="ChEBI" id="CHEBI:37563"/>
    </ligand>
</feature>
<keyword evidence="11" id="KW-0378">Hydrolase</keyword>
<dbReference type="Gene3D" id="1.10.3090.10">
    <property type="entry name" value="cca-adding enzyme, domain 2"/>
    <property type="match status" value="1"/>
</dbReference>
<sequence length="417" mass="46978">MQTYLVGGAVRDYLLGLPVKDRDWVVVGADAQTMLAQGFQPVGKDFPVFLHPETHEEYALARTERKTAKGYAGFSFHTDKDVTLEQDLMRRDLTINAMAQDADGKIIDPFGGQRDLAAGILRHVSPAFAEDPVRILRTARFAARYKFEIAEETIKLMRQMVENGEADALVAERVWQEFAKGLMEKNPRKMIEVLRECGALKVLLPEVNALFGVPQRADYHPEIDSGIHTLMTLQRAADMGLSLPERYAALLHDLGKAKTPSDILPRHHGHDLAGVEPVREVNQRLRAPKHCAELAELVCRWHIIFHQVEKLRSKTIIDVLKKTDAFRRPERFQTALNVCIADTQGRLNREHTPYPQRAHWLALLEAANQADSGKIAAECRAQGKAHLIAEQIDRARLAQIAPLQKAFRAAQDKTEKH</sequence>
<comment type="function">
    <text evidence="11">Catalyzes the addition and repair of the essential 3'-terminal CCA sequence in tRNAs without using a nucleic acid template. Adds these three nucleotides in the order of C, C, and A to the tRNA nucleotide-73, using CTP and ATP as substrates and producing inorganic pyrophosphate. tRNA 3'-terminal CCA addition is required both for tRNA processing and repair. Also involved in tRNA surveillance by mediating tandem CCA addition to generate a CCACCA at the 3' terminus of unstable tRNAs. While stable tRNAs receive only 3'-terminal CCA, unstable tRNAs are marked with CCACCA and rapidly degraded.</text>
</comment>
<keyword evidence="8 11" id="KW-0067">ATP-binding</keyword>
<feature type="binding site" evidence="11">
    <location>
        <position position="8"/>
    </location>
    <ligand>
        <name>ATP</name>
        <dbReference type="ChEBI" id="CHEBI:30616"/>
    </ligand>
</feature>
<dbReference type="GO" id="GO:0016791">
    <property type="term" value="F:phosphatase activity"/>
    <property type="evidence" value="ECO:0007669"/>
    <property type="project" value="UniProtKB-UniRule"/>
</dbReference>
<comment type="domain">
    <text evidence="11">Comprises two domains: an N-terminal domain containing the nucleotidyltransferase activity and a C-terminal HD domain associated with both phosphodiesterase and phosphatase activities.</text>
</comment>
<dbReference type="GO" id="GO:0005524">
    <property type="term" value="F:ATP binding"/>
    <property type="evidence" value="ECO:0007669"/>
    <property type="project" value="UniProtKB-UniRule"/>
</dbReference>
<dbReference type="AlphaFoldDB" id="A0A0H5QF06"/>
<dbReference type="CDD" id="cd00077">
    <property type="entry name" value="HDc"/>
    <property type="match status" value="1"/>
</dbReference>
<feature type="binding site" evidence="11">
    <location>
        <position position="11"/>
    </location>
    <ligand>
        <name>ATP</name>
        <dbReference type="ChEBI" id="CHEBI:30616"/>
    </ligand>
</feature>
<dbReference type="InterPro" id="IPR012006">
    <property type="entry name" value="CCA_bact"/>
</dbReference>
<dbReference type="Pfam" id="PF01966">
    <property type="entry name" value="HD"/>
    <property type="match status" value="1"/>
</dbReference>
<feature type="binding site" evidence="11">
    <location>
        <position position="11"/>
    </location>
    <ligand>
        <name>CTP</name>
        <dbReference type="ChEBI" id="CHEBI:37563"/>
    </ligand>
</feature>
<keyword evidence="7 11" id="KW-0692">RNA repair</keyword>
<dbReference type="Proteomes" id="UP000182715">
    <property type="component" value="Unassembled WGS sequence"/>
</dbReference>
<evidence type="ECO:0000256" key="11">
    <source>
        <dbReference type="HAMAP-Rule" id="MF_01261"/>
    </source>
</evidence>
<dbReference type="EC" id="3.1.3.-" evidence="11"/>
<dbReference type="GO" id="GO:0004112">
    <property type="term" value="F:cyclic-nucleotide phosphodiesterase activity"/>
    <property type="evidence" value="ECO:0007669"/>
    <property type="project" value="UniProtKB-UniRule"/>
</dbReference>
<evidence type="ECO:0000256" key="10">
    <source>
        <dbReference type="ARBA" id="ARBA00022884"/>
    </source>
</evidence>
<feature type="binding site" evidence="11">
    <location>
        <position position="8"/>
    </location>
    <ligand>
        <name>CTP</name>
        <dbReference type="ChEBI" id="CHEBI:37563"/>
    </ligand>
</feature>
<keyword evidence="10 11" id="KW-0694">RNA-binding</keyword>
<comment type="cofactor">
    <cofactor evidence="11">
        <name>Ni(2+)</name>
        <dbReference type="ChEBI" id="CHEBI:49786"/>
    </cofactor>
    <text evidence="11">Nickel for phosphatase activity.</text>
</comment>
<feature type="domain" description="HD" evidence="12">
    <location>
        <begin position="225"/>
        <end position="326"/>
    </location>
</feature>
<evidence type="ECO:0000256" key="6">
    <source>
        <dbReference type="ARBA" id="ARBA00022741"/>
    </source>
</evidence>
<dbReference type="Pfam" id="PF12627">
    <property type="entry name" value="PolyA_pol_RNAbd"/>
    <property type="match status" value="1"/>
</dbReference>
<dbReference type="GO" id="GO:0000287">
    <property type="term" value="F:magnesium ion binding"/>
    <property type="evidence" value="ECO:0007669"/>
    <property type="project" value="UniProtKB-UniRule"/>
</dbReference>
<evidence type="ECO:0000256" key="3">
    <source>
        <dbReference type="ARBA" id="ARBA00022694"/>
    </source>
</evidence>
<dbReference type="PANTHER" id="PTHR47545">
    <property type="entry name" value="MULTIFUNCTIONAL CCA PROTEIN"/>
    <property type="match status" value="1"/>
</dbReference>
<evidence type="ECO:0000259" key="12">
    <source>
        <dbReference type="PROSITE" id="PS51831"/>
    </source>
</evidence>
<keyword evidence="3 11" id="KW-0819">tRNA processing</keyword>
<dbReference type="InterPro" id="IPR043519">
    <property type="entry name" value="NT_sf"/>
</dbReference>
<dbReference type="NCBIfam" id="NF008137">
    <property type="entry name" value="PRK10885.1"/>
    <property type="match status" value="1"/>
</dbReference>
<protein>
    <recommendedName>
        <fullName evidence="11">Multifunctional CCA protein</fullName>
    </recommendedName>
    <domain>
        <recommendedName>
            <fullName evidence="11">CCA-adding enzyme</fullName>
            <ecNumber evidence="11">2.7.7.72</ecNumber>
        </recommendedName>
        <alternativeName>
            <fullName evidence="11">CCA tRNA nucleotidyltransferase</fullName>
        </alternativeName>
        <alternativeName>
            <fullName evidence="11">tRNA CCA-pyrophosphorylase</fullName>
        </alternativeName>
        <alternativeName>
            <fullName evidence="11">tRNA adenylyl-/cytidylyl-transferase</fullName>
        </alternativeName>
        <alternativeName>
            <fullName evidence="11">tRNA nucleotidyltransferase</fullName>
        </alternativeName>
        <alternativeName>
            <fullName evidence="11">tRNA-NT</fullName>
        </alternativeName>
    </domain>
    <domain>
        <recommendedName>
            <fullName evidence="11">2'-nucleotidase</fullName>
            <ecNumber evidence="11">3.1.3.-</ecNumber>
        </recommendedName>
    </domain>
    <domain>
        <recommendedName>
            <fullName evidence="11">2',3'-cyclic phosphodiesterase</fullName>
            <ecNumber evidence="11">3.1.4.-</ecNumber>
        </recommendedName>
    </domain>
    <domain>
        <recommendedName>
            <fullName evidence="11">Phosphatase</fullName>
        </recommendedName>
    </domain>
</protein>
<evidence type="ECO:0000256" key="1">
    <source>
        <dbReference type="ARBA" id="ARBA00022596"/>
    </source>
</evidence>
<name>A0A0H5QF06_NEIMI</name>
<evidence type="ECO:0000256" key="7">
    <source>
        <dbReference type="ARBA" id="ARBA00022800"/>
    </source>
</evidence>
<comment type="miscellaneous">
    <text evidence="11">A single active site specifically recognizes both ATP and CTP and is responsible for their addition.</text>
</comment>
<evidence type="ECO:0000256" key="8">
    <source>
        <dbReference type="ARBA" id="ARBA00022840"/>
    </source>
</evidence>
<dbReference type="GO" id="GO:0160016">
    <property type="term" value="F:CCACCA tRNA nucleotidyltransferase activity"/>
    <property type="evidence" value="ECO:0007669"/>
    <property type="project" value="RHEA"/>
</dbReference>
<dbReference type="SUPFAM" id="SSF81891">
    <property type="entry name" value="Poly A polymerase C-terminal region-like"/>
    <property type="match status" value="1"/>
</dbReference>
<evidence type="ECO:0000256" key="2">
    <source>
        <dbReference type="ARBA" id="ARBA00022679"/>
    </source>
</evidence>
<keyword evidence="4 11" id="KW-0548">Nucleotidyltransferase</keyword>
<dbReference type="Pfam" id="PF01743">
    <property type="entry name" value="PolyA_pol"/>
    <property type="match status" value="1"/>
</dbReference>
<feature type="binding site" evidence="11">
    <location>
        <position position="23"/>
    </location>
    <ligand>
        <name>Mg(2+)</name>
        <dbReference type="ChEBI" id="CHEBI:18420"/>
    </ligand>
</feature>
<feature type="binding site" evidence="11">
    <location>
        <position position="140"/>
    </location>
    <ligand>
        <name>ATP</name>
        <dbReference type="ChEBI" id="CHEBI:30616"/>
    </ligand>
</feature>
<feature type="binding site" evidence="11">
    <location>
        <position position="21"/>
    </location>
    <ligand>
        <name>Mg(2+)</name>
        <dbReference type="ChEBI" id="CHEBI:18420"/>
    </ligand>
</feature>
<dbReference type="Gene3D" id="3.30.460.10">
    <property type="entry name" value="Beta Polymerase, domain 2"/>
    <property type="match status" value="1"/>
</dbReference>
<dbReference type="InterPro" id="IPR006674">
    <property type="entry name" value="HD_domain"/>
</dbReference>
<dbReference type="PROSITE" id="PS51831">
    <property type="entry name" value="HD"/>
    <property type="match status" value="1"/>
</dbReference>
<dbReference type="EC" id="2.7.7.72" evidence="11"/>